<accession>A0A0D5ZCS4</accession>
<dbReference type="PANTHER" id="PTHR48048:SF72">
    <property type="entry name" value="GLYCOSYLTRANSFERASE"/>
    <property type="match status" value="1"/>
</dbReference>
<dbReference type="EMBL" id="KM401924">
    <property type="protein sequence ID" value="AKA44592.1"/>
    <property type="molecule type" value="mRNA"/>
</dbReference>
<evidence type="ECO:0000256" key="4">
    <source>
        <dbReference type="ARBA" id="ARBA00022679"/>
    </source>
</evidence>
<comment type="pathway">
    <text evidence="1">Secondary metabolite biosynthesis; terpenoid biosynthesis.</text>
</comment>
<dbReference type="AlphaFoldDB" id="A0A0D5ZCS4"/>
<dbReference type="InterPro" id="IPR002213">
    <property type="entry name" value="UDP_glucos_trans"/>
</dbReference>
<dbReference type="GO" id="GO:0016114">
    <property type="term" value="P:terpenoid biosynthetic process"/>
    <property type="evidence" value="ECO:0007669"/>
    <property type="project" value="UniProtKB-UniPathway"/>
</dbReference>
<organism evidence="8">
    <name type="scientific">Panax ginseng</name>
    <name type="common">Korean ginseng</name>
    <dbReference type="NCBI Taxonomy" id="4054"/>
    <lineage>
        <taxon>Eukaryota</taxon>
        <taxon>Viridiplantae</taxon>
        <taxon>Streptophyta</taxon>
        <taxon>Embryophyta</taxon>
        <taxon>Tracheophyta</taxon>
        <taxon>Spermatophyta</taxon>
        <taxon>Magnoliopsida</taxon>
        <taxon>eudicotyledons</taxon>
        <taxon>Gunneridae</taxon>
        <taxon>Pentapetalae</taxon>
        <taxon>asterids</taxon>
        <taxon>campanulids</taxon>
        <taxon>Apiales</taxon>
        <taxon>Araliaceae</taxon>
        <taxon>Panax</taxon>
    </lineage>
</organism>
<evidence type="ECO:0000313" key="8">
    <source>
        <dbReference type="EMBL" id="AKA44592.1"/>
    </source>
</evidence>
<dbReference type="Pfam" id="PF00201">
    <property type="entry name" value="UDPGT"/>
    <property type="match status" value="1"/>
</dbReference>
<dbReference type="PROSITE" id="PS00375">
    <property type="entry name" value="UDPGT"/>
    <property type="match status" value="1"/>
</dbReference>
<name>A0A0D5ZCS4_PANGI</name>
<comment type="similarity">
    <text evidence="2 6">Belongs to the UDP-glycosyltransferase family.</text>
</comment>
<dbReference type="InterPro" id="IPR035595">
    <property type="entry name" value="UDP_glycos_trans_CS"/>
</dbReference>
<evidence type="ECO:0000256" key="6">
    <source>
        <dbReference type="RuleBase" id="RU003718"/>
    </source>
</evidence>
<evidence type="ECO:0000256" key="7">
    <source>
        <dbReference type="RuleBase" id="RU362057"/>
    </source>
</evidence>
<sequence length="476" mass="53082">MGAELILIPSPGVGHLVSTVEIAKLLISRDERLSITVLVMKFSHDTGVTAYTRSLQKDAPNRIVFVDLPQNESLISSPKSFFTSFIESQTSPVRDSVRQIVSRSDSNKLAGFVIDMFCTPMIDVANEFGVPTYVFFTSGAAFLGLQFYHLSLSDEHNQDLTEYKDTDVELSIPSFINPVPAKVLPSVILNKEGSTMLQSISRRFKEAKAILVNTFAELEPHAIKALGDNCKIPPIYPVGPIINLKNKEGTTQNHSSEDGIISWLDNQPPSSVVFLCFGSFGSFDEGQVREIANGLEQSGQRFLWSLRRRPEKMELPKDYENPEEVLPEGFIERTSGMGKVIGWAPQTAILSHPAVGGFVSHCGWNSTLESIWCGVPMATWPIYAEQQINAFELVKELGMAVEIKMDYREDYIFAPENNLVVTADQIEKGMRCLMMDGESEMRKKVEEMKEKSRMAMVKGGSSYISLGHFIEDVMRN</sequence>
<evidence type="ECO:0000256" key="3">
    <source>
        <dbReference type="ARBA" id="ARBA00022676"/>
    </source>
</evidence>
<dbReference type="CDD" id="cd03784">
    <property type="entry name" value="GT1_Gtf-like"/>
    <property type="match status" value="1"/>
</dbReference>
<keyword evidence="3 6" id="KW-0328">Glycosyltransferase</keyword>
<reference evidence="8" key="1">
    <citation type="journal article" date="2015" name="Metab. Eng.">
        <title>Production of bioactive ginsenosides Rh2 and Rg3 by metabolically engineered yeasts.</title>
        <authorList>
            <person name="Wang P."/>
            <person name="Wei Y."/>
            <person name="Fan Y."/>
            <person name="Liu Q."/>
            <person name="Wei W."/>
            <person name="Yang C."/>
            <person name="Zhang L."/>
            <person name="Zhao G."/>
            <person name="Yue J."/>
            <person name="Yan X."/>
            <person name="Zhou Z."/>
        </authorList>
    </citation>
    <scope>NUCLEOTIDE SEQUENCE</scope>
</reference>
<evidence type="ECO:0000256" key="1">
    <source>
        <dbReference type="ARBA" id="ARBA00004721"/>
    </source>
</evidence>
<dbReference type="UniPathway" id="UPA00213"/>
<keyword evidence="5" id="KW-0414">Isoprene biosynthesis</keyword>
<evidence type="ECO:0000256" key="2">
    <source>
        <dbReference type="ARBA" id="ARBA00009995"/>
    </source>
</evidence>
<dbReference type="FunFam" id="3.40.50.2000:FF:000056">
    <property type="entry name" value="Glycosyltransferase"/>
    <property type="match status" value="1"/>
</dbReference>
<evidence type="ECO:0000256" key="5">
    <source>
        <dbReference type="ARBA" id="ARBA00023229"/>
    </source>
</evidence>
<dbReference type="SUPFAM" id="SSF53756">
    <property type="entry name" value="UDP-Glycosyltransferase/glycogen phosphorylase"/>
    <property type="match status" value="1"/>
</dbReference>
<dbReference type="FunFam" id="3.40.50.2000:FF:000080">
    <property type="entry name" value="Glycosyltransferase"/>
    <property type="match status" value="1"/>
</dbReference>
<dbReference type="GO" id="GO:0035251">
    <property type="term" value="F:UDP-glucosyltransferase activity"/>
    <property type="evidence" value="ECO:0007669"/>
    <property type="project" value="InterPro"/>
</dbReference>
<dbReference type="EC" id="2.4.1.-" evidence="7"/>
<dbReference type="InterPro" id="IPR050481">
    <property type="entry name" value="UDP-glycosyltransf_plant"/>
</dbReference>
<protein>
    <recommendedName>
        <fullName evidence="7">Glycosyltransferase</fullName>
        <ecNumber evidence="7">2.4.1.-</ecNumber>
    </recommendedName>
</protein>
<dbReference type="PANTHER" id="PTHR48048">
    <property type="entry name" value="GLYCOSYLTRANSFERASE"/>
    <property type="match status" value="1"/>
</dbReference>
<dbReference type="Gene3D" id="3.40.50.2000">
    <property type="entry name" value="Glycogen Phosphorylase B"/>
    <property type="match status" value="2"/>
</dbReference>
<proteinExistence type="evidence at transcript level"/>
<keyword evidence="4 6" id="KW-0808">Transferase</keyword>